<dbReference type="PANTHER" id="PTHR33112:SF16">
    <property type="entry name" value="HETEROKARYON INCOMPATIBILITY DOMAIN-CONTAINING PROTEIN"/>
    <property type="match status" value="1"/>
</dbReference>
<keyword evidence="3" id="KW-1185">Reference proteome</keyword>
<protein>
    <submittedName>
        <fullName evidence="2">Heterokaryon incompatibility protein</fullName>
    </submittedName>
</protein>
<name>A0AAE0DH07_COLKA</name>
<gene>
    <name evidence="2" type="ORF">CKAH01_00393</name>
</gene>
<evidence type="ECO:0000313" key="2">
    <source>
        <dbReference type="EMBL" id="KAK2780449.1"/>
    </source>
</evidence>
<sequence>MTNCRKNHPTCSNRRGTLPTRVIDIGNSSRVPAVLYVTKAERRPYVALSHCWGGDIPCKTTTGNLKEYQKALPINELPQNFRDAIFVTRGLGLRYLWIDALCIIQDSADDWRAQAGGMAAVYSNATITISALDSTGSTVGFLQPRPQKPVLLSCDLTRDNVVIQAMGKKSYHAFNESILNTRGWCLQERLLSPSLLHFGRDQMYWECRAIVHQEDNDFSVCDAMDCFMSVRRDFNRTATPSVDEWYSIVEEYSRRKLTNSSDTFPALAGIADRFRSAGIGGSYIAGLWEEDLELGIFWSAAFFESNEVAALGRPSEARAPSWSWASVDGDVAFQHHKQGRRRKSAFKVLQAGASLGWDDPTAPKVDGFLKLRGPMAQMSYALDPEKKPAPKGDLDPKWCVFGSLRFGENTEPITWQAIMDFDRHVSRDCWVLVTGHIKARGILLEEVEAGIFRRIGCIYISGWDTLNIQHRDFIRFAEREIVLV</sequence>
<dbReference type="InterPro" id="IPR010730">
    <property type="entry name" value="HET"/>
</dbReference>
<accession>A0AAE0DH07</accession>
<proteinExistence type="predicted"/>
<evidence type="ECO:0000313" key="3">
    <source>
        <dbReference type="Proteomes" id="UP001281614"/>
    </source>
</evidence>
<feature type="domain" description="Heterokaryon incompatibility" evidence="1">
    <location>
        <begin position="45"/>
        <end position="188"/>
    </location>
</feature>
<comment type="caution">
    <text evidence="2">The sequence shown here is derived from an EMBL/GenBank/DDBJ whole genome shotgun (WGS) entry which is preliminary data.</text>
</comment>
<dbReference type="EMBL" id="VYYT01000001">
    <property type="protein sequence ID" value="KAK2780449.1"/>
    <property type="molecule type" value="Genomic_DNA"/>
</dbReference>
<organism evidence="2 3">
    <name type="scientific">Colletotrichum kahawae</name>
    <name type="common">Coffee berry disease fungus</name>
    <dbReference type="NCBI Taxonomy" id="34407"/>
    <lineage>
        <taxon>Eukaryota</taxon>
        <taxon>Fungi</taxon>
        <taxon>Dikarya</taxon>
        <taxon>Ascomycota</taxon>
        <taxon>Pezizomycotina</taxon>
        <taxon>Sordariomycetes</taxon>
        <taxon>Hypocreomycetidae</taxon>
        <taxon>Glomerellales</taxon>
        <taxon>Glomerellaceae</taxon>
        <taxon>Colletotrichum</taxon>
        <taxon>Colletotrichum gloeosporioides species complex</taxon>
    </lineage>
</organism>
<dbReference type="AlphaFoldDB" id="A0AAE0DH07"/>
<evidence type="ECO:0000259" key="1">
    <source>
        <dbReference type="Pfam" id="PF06985"/>
    </source>
</evidence>
<dbReference type="PANTHER" id="PTHR33112">
    <property type="entry name" value="DOMAIN PROTEIN, PUTATIVE-RELATED"/>
    <property type="match status" value="1"/>
</dbReference>
<reference evidence="2" key="1">
    <citation type="submission" date="2023-02" db="EMBL/GenBank/DDBJ databases">
        <title>Colletotrichum kahawae CIFC_Que2 genome sequencing and assembly.</title>
        <authorList>
            <person name="Baroncelli R."/>
        </authorList>
    </citation>
    <scope>NUCLEOTIDE SEQUENCE</scope>
    <source>
        <strain evidence="2">CIFC_Que2</strain>
    </source>
</reference>
<dbReference type="Proteomes" id="UP001281614">
    <property type="component" value="Unassembled WGS sequence"/>
</dbReference>
<dbReference type="Pfam" id="PF06985">
    <property type="entry name" value="HET"/>
    <property type="match status" value="1"/>
</dbReference>